<dbReference type="InterPro" id="IPR036271">
    <property type="entry name" value="Tet_transcr_reg_TetR-rel_C_sf"/>
</dbReference>
<keyword evidence="1" id="KW-0805">Transcription regulation</keyword>
<dbReference type="PROSITE" id="PS50977">
    <property type="entry name" value="HTH_TETR_2"/>
    <property type="match status" value="1"/>
</dbReference>
<dbReference type="InterPro" id="IPR050109">
    <property type="entry name" value="HTH-type_TetR-like_transc_reg"/>
</dbReference>
<dbReference type="GO" id="GO:0003700">
    <property type="term" value="F:DNA-binding transcription factor activity"/>
    <property type="evidence" value="ECO:0007669"/>
    <property type="project" value="TreeGrafter"/>
</dbReference>
<name>A0A939DYW7_9CORY</name>
<reference evidence="6" key="1">
    <citation type="submission" date="2021-03" db="EMBL/GenBank/DDBJ databases">
        <authorList>
            <person name="Sun Q."/>
        </authorList>
    </citation>
    <scope>NUCLEOTIDE SEQUENCE</scope>
    <source>
        <strain evidence="6">CCM 8862</strain>
    </source>
</reference>
<dbReference type="Proteomes" id="UP000664332">
    <property type="component" value="Unassembled WGS sequence"/>
</dbReference>
<dbReference type="GO" id="GO:0000976">
    <property type="term" value="F:transcription cis-regulatory region binding"/>
    <property type="evidence" value="ECO:0007669"/>
    <property type="project" value="TreeGrafter"/>
</dbReference>
<feature type="domain" description="HTH tetR-type" evidence="5">
    <location>
        <begin position="6"/>
        <end position="65"/>
    </location>
</feature>
<dbReference type="PANTHER" id="PTHR30055">
    <property type="entry name" value="HTH-TYPE TRANSCRIPTIONAL REGULATOR RUTR"/>
    <property type="match status" value="1"/>
</dbReference>
<gene>
    <name evidence="6" type="ORF">JZY06_01935</name>
</gene>
<accession>A0A939DYW7</accession>
<dbReference type="SUPFAM" id="SSF46689">
    <property type="entry name" value="Homeodomain-like"/>
    <property type="match status" value="1"/>
</dbReference>
<evidence type="ECO:0000313" key="6">
    <source>
        <dbReference type="EMBL" id="MBN9643391.1"/>
    </source>
</evidence>
<dbReference type="SUPFAM" id="SSF48498">
    <property type="entry name" value="Tetracyclin repressor-like, C-terminal domain"/>
    <property type="match status" value="1"/>
</dbReference>
<sequence length="197" mass="21251">MRRDAKKRRLKIIDAATELFREHSHTVPLETVAARAGVGIATLYRNFPDRTSLLHACGSAVLARAIDLQDDVLAHFDDDPRSQWHRYVTALVDMGLGAMVSTFAPEDMDRLPADVAALRTRAAELGNEILSRAHAAGLVAEPITHQRFLAGLVTVTRPPVVGIRKLEPDTLPWLVGIYVAGLAHGGTPQIPTGGTAG</sequence>
<dbReference type="InterPro" id="IPR001647">
    <property type="entry name" value="HTH_TetR"/>
</dbReference>
<dbReference type="InterPro" id="IPR009057">
    <property type="entry name" value="Homeodomain-like_sf"/>
</dbReference>
<dbReference type="AlphaFoldDB" id="A0A939DYW7"/>
<evidence type="ECO:0000313" key="7">
    <source>
        <dbReference type="Proteomes" id="UP000664332"/>
    </source>
</evidence>
<protein>
    <submittedName>
        <fullName evidence="6">TetR/AcrR family transcriptional regulator</fullName>
    </submittedName>
</protein>
<keyword evidence="7" id="KW-1185">Reference proteome</keyword>
<keyword evidence="3" id="KW-0804">Transcription</keyword>
<dbReference type="Pfam" id="PF21597">
    <property type="entry name" value="TetR_C_43"/>
    <property type="match status" value="1"/>
</dbReference>
<evidence type="ECO:0000256" key="2">
    <source>
        <dbReference type="ARBA" id="ARBA00023125"/>
    </source>
</evidence>
<feature type="DNA-binding region" description="H-T-H motif" evidence="4">
    <location>
        <begin position="28"/>
        <end position="47"/>
    </location>
</feature>
<dbReference type="InterPro" id="IPR049445">
    <property type="entry name" value="TetR_SbtR-like_C"/>
</dbReference>
<comment type="caution">
    <text evidence="6">The sequence shown here is derived from an EMBL/GenBank/DDBJ whole genome shotgun (WGS) entry which is preliminary data.</text>
</comment>
<evidence type="ECO:0000259" key="5">
    <source>
        <dbReference type="PROSITE" id="PS50977"/>
    </source>
</evidence>
<organism evidence="6 7">
    <name type="scientific">Corynebacterium mendelii</name>
    <dbReference type="NCBI Taxonomy" id="2765362"/>
    <lineage>
        <taxon>Bacteria</taxon>
        <taxon>Bacillati</taxon>
        <taxon>Actinomycetota</taxon>
        <taxon>Actinomycetes</taxon>
        <taxon>Mycobacteriales</taxon>
        <taxon>Corynebacteriaceae</taxon>
        <taxon>Corynebacterium</taxon>
    </lineage>
</organism>
<evidence type="ECO:0000256" key="4">
    <source>
        <dbReference type="PROSITE-ProRule" id="PRU00335"/>
    </source>
</evidence>
<dbReference type="PANTHER" id="PTHR30055:SF234">
    <property type="entry name" value="HTH-TYPE TRANSCRIPTIONAL REGULATOR BETI"/>
    <property type="match status" value="1"/>
</dbReference>
<keyword evidence="2 4" id="KW-0238">DNA-binding</keyword>
<evidence type="ECO:0000256" key="3">
    <source>
        <dbReference type="ARBA" id="ARBA00023163"/>
    </source>
</evidence>
<dbReference type="PRINTS" id="PR00455">
    <property type="entry name" value="HTHTETR"/>
</dbReference>
<dbReference type="EMBL" id="JAFLEQ010000003">
    <property type="protein sequence ID" value="MBN9643391.1"/>
    <property type="molecule type" value="Genomic_DNA"/>
</dbReference>
<proteinExistence type="predicted"/>
<dbReference type="RefSeq" id="WP_207118041.1">
    <property type="nucleotide sequence ID" value="NZ_JAFLEQ010000003.1"/>
</dbReference>
<dbReference type="Pfam" id="PF00440">
    <property type="entry name" value="TetR_N"/>
    <property type="match status" value="1"/>
</dbReference>
<evidence type="ECO:0000256" key="1">
    <source>
        <dbReference type="ARBA" id="ARBA00023015"/>
    </source>
</evidence>
<dbReference type="Gene3D" id="1.10.357.10">
    <property type="entry name" value="Tetracycline Repressor, domain 2"/>
    <property type="match status" value="1"/>
</dbReference>